<evidence type="ECO:0000259" key="4">
    <source>
        <dbReference type="Pfam" id="PF03446"/>
    </source>
</evidence>
<evidence type="ECO:0000256" key="1">
    <source>
        <dbReference type="ARBA" id="ARBA00023002"/>
    </source>
</evidence>
<protein>
    <recommendedName>
        <fullName evidence="8">3-hydroxyisobutyrate dehydrogenase</fullName>
    </recommendedName>
</protein>
<feature type="active site" evidence="3">
    <location>
        <position position="163"/>
    </location>
</feature>
<feature type="domain" description="6-phosphogluconate dehydrogenase NADP-binding" evidence="4">
    <location>
        <begin position="1"/>
        <end position="154"/>
    </location>
</feature>
<reference evidence="6 7" key="1">
    <citation type="submission" date="2015-11" db="EMBL/GenBank/DDBJ databases">
        <title>Draft Genome Sequence of the Strain BR 10303 (Bradyrhizobium sp.) isolated from nodules of Centrolobium paraense.</title>
        <authorList>
            <person name="Zelli J.E."/>
            <person name="Simoes-Araujo J.L."/>
            <person name="Barauna A.C."/>
            <person name="Silva K."/>
        </authorList>
    </citation>
    <scope>NUCLEOTIDE SEQUENCE [LARGE SCALE GENOMIC DNA]</scope>
    <source>
        <strain evidence="6 7">BR 10303</strain>
    </source>
</reference>
<dbReference type="PANTHER" id="PTHR22981:SF7">
    <property type="entry name" value="3-HYDROXYISOBUTYRATE DEHYDROGENASE, MITOCHONDRIAL"/>
    <property type="match status" value="1"/>
</dbReference>
<evidence type="ECO:0000313" key="7">
    <source>
        <dbReference type="Proteomes" id="UP000057737"/>
    </source>
</evidence>
<dbReference type="AlphaFoldDB" id="A0A120FQK1"/>
<dbReference type="InterPro" id="IPR008927">
    <property type="entry name" value="6-PGluconate_DH-like_C_sf"/>
</dbReference>
<dbReference type="GO" id="GO:0016616">
    <property type="term" value="F:oxidoreductase activity, acting on the CH-OH group of donors, NAD or NADP as acceptor"/>
    <property type="evidence" value="ECO:0007669"/>
    <property type="project" value="TreeGrafter"/>
</dbReference>
<dbReference type="PANTHER" id="PTHR22981">
    <property type="entry name" value="3-HYDROXYISOBUTYRATE DEHYDROGENASE-RELATED"/>
    <property type="match status" value="1"/>
</dbReference>
<dbReference type="Pfam" id="PF03446">
    <property type="entry name" value="NAD_binding_2"/>
    <property type="match status" value="1"/>
</dbReference>
<dbReference type="InterPro" id="IPR029154">
    <property type="entry name" value="HIBADH-like_NADP-bd"/>
</dbReference>
<sequence length="284" mass="29705">MGQMGSGMAGRLKESGLDVVGYDVNADQRARLTKDGFRMAASIVEALDGRALVLTSLPDPKAVTDAWLGADGIVAHAAKGTLCIELSTIDPQTMRQAAGAAAARGIAVVDCPVSGSPNEAHAGKLILIAGGEQADVKRAEPILKLLGTDWKYTGPVGTAKVVKIVNNMMSMGNVLVAAEAFALGVAAGVEPEKLYDVLSVSGGRSHHFTKRFPNALKGDFSPGFKMELGEKDLALGVELGRMTRMPTPSASATRELYALALAEGFRGQDIVALLAMYQNWAKPA</sequence>
<organism evidence="6 7">
    <name type="scientific">Bradyrhizobium macuxiense</name>
    <dbReference type="NCBI Taxonomy" id="1755647"/>
    <lineage>
        <taxon>Bacteria</taxon>
        <taxon>Pseudomonadati</taxon>
        <taxon>Pseudomonadota</taxon>
        <taxon>Alphaproteobacteria</taxon>
        <taxon>Hyphomicrobiales</taxon>
        <taxon>Nitrobacteraceae</taxon>
        <taxon>Bradyrhizobium</taxon>
    </lineage>
</organism>
<accession>A0A120FQK1</accession>
<feature type="domain" description="3-hydroxyisobutyrate dehydrogenase-like NAD-binding" evidence="5">
    <location>
        <begin position="157"/>
        <end position="276"/>
    </location>
</feature>
<evidence type="ECO:0000256" key="2">
    <source>
        <dbReference type="ARBA" id="ARBA00023027"/>
    </source>
</evidence>
<proteinExistence type="predicted"/>
<name>A0A120FQK1_9BRAD</name>
<evidence type="ECO:0008006" key="8">
    <source>
        <dbReference type="Google" id="ProtNLM"/>
    </source>
</evidence>
<evidence type="ECO:0000313" key="6">
    <source>
        <dbReference type="EMBL" id="KWV58667.1"/>
    </source>
</evidence>
<dbReference type="InterPro" id="IPR013328">
    <property type="entry name" value="6PGD_dom2"/>
</dbReference>
<dbReference type="PIRSF" id="PIRSF000103">
    <property type="entry name" value="HIBADH"/>
    <property type="match status" value="1"/>
</dbReference>
<dbReference type="Gene3D" id="1.10.1040.10">
    <property type="entry name" value="N-(1-d-carboxylethyl)-l-norvaline Dehydrogenase, domain 2"/>
    <property type="match status" value="1"/>
</dbReference>
<dbReference type="Gene3D" id="3.40.50.720">
    <property type="entry name" value="NAD(P)-binding Rossmann-like Domain"/>
    <property type="match status" value="1"/>
</dbReference>
<dbReference type="InterPro" id="IPR015815">
    <property type="entry name" value="HIBADH-related"/>
</dbReference>
<dbReference type="Pfam" id="PF14833">
    <property type="entry name" value="NAD_binding_11"/>
    <property type="match status" value="1"/>
</dbReference>
<dbReference type="SUPFAM" id="SSF51735">
    <property type="entry name" value="NAD(P)-binding Rossmann-fold domains"/>
    <property type="match status" value="1"/>
</dbReference>
<evidence type="ECO:0000259" key="5">
    <source>
        <dbReference type="Pfam" id="PF14833"/>
    </source>
</evidence>
<evidence type="ECO:0000256" key="3">
    <source>
        <dbReference type="PIRSR" id="PIRSR000103-1"/>
    </source>
</evidence>
<dbReference type="InterPro" id="IPR006115">
    <property type="entry name" value="6PGDH_NADP-bd"/>
</dbReference>
<dbReference type="InterPro" id="IPR036291">
    <property type="entry name" value="NAD(P)-bd_dom_sf"/>
</dbReference>
<dbReference type="GO" id="GO:0051287">
    <property type="term" value="F:NAD binding"/>
    <property type="evidence" value="ECO:0007669"/>
    <property type="project" value="InterPro"/>
</dbReference>
<gene>
    <name evidence="6" type="ORF">AS156_34445</name>
</gene>
<comment type="caution">
    <text evidence="6">The sequence shown here is derived from an EMBL/GenBank/DDBJ whole genome shotgun (WGS) entry which is preliminary data.</text>
</comment>
<keyword evidence="7" id="KW-1185">Reference proteome</keyword>
<keyword evidence="1" id="KW-0560">Oxidoreductase</keyword>
<dbReference type="GO" id="GO:0050661">
    <property type="term" value="F:NADP binding"/>
    <property type="evidence" value="ECO:0007669"/>
    <property type="project" value="InterPro"/>
</dbReference>
<keyword evidence="2" id="KW-0520">NAD</keyword>
<dbReference type="EMBL" id="LNCU01000036">
    <property type="protein sequence ID" value="KWV58667.1"/>
    <property type="molecule type" value="Genomic_DNA"/>
</dbReference>
<dbReference type="SUPFAM" id="SSF48179">
    <property type="entry name" value="6-phosphogluconate dehydrogenase C-terminal domain-like"/>
    <property type="match status" value="1"/>
</dbReference>
<dbReference type="Proteomes" id="UP000057737">
    <property type="component" value="Unassembled WGS sequence"/>
</dbReference>